<dbReference type="InterPro" id="IPR052372">
    <property type="entry name" value="YpjD/HemX"/>
</dbReference>
<feature type="transmembrane region" description="Helical" evidence="1">
    <location>
        <begin position="173"/>
        <end position="198"/>
    </location>
</feature>
<keyword evidence="1" id="KW-1133">Transmembrane helix</keyword>
<sequence length="264" mass="28700">MIFSLSAVLALAVPALYFLKEPKGQGGSFWSLMAVALAGSVSWTLAQLSGEWRTSLSLAIWVTISATVISHTILCGFYQLAWRLTPLLMPYMAAMGLWAILWSAFPGHVIENTDGPLSNWIAFHILISIFTYALATIAAIAALSAFLVERALKQKRPTKLTRILPSILDSEKLLVHLLIACEIILGLGVLSGMGVSMMETGKLLPADHKTLFSIATFIAIAGLLWAHHKSGIRGRKATRIVLVAYLLLSLGFFGVKFVTDVMMT</sequence>
<dbReference type="PANTHER" id="PTHR38034:SF1">
    <property type="entry name" value="INNER MEMBRANE PROTEIN YPJD"/>
    <property type="match status" value="1"/>
</dbReference>
<accession>A0A917FAF2</accession>
<feature type="domain" description="Cytochrome c assembly protein" evidence="2">
    <location>
        <begin position="53"/>
        <end position="259"/>
    </location>
</feature>
<dbReference type="GO" id="GO:0020037">
    <property type="term" value="F:heme binding"/>
    <property type="evidence" value="ECO:0007669"/>
    <property type="project" value="InterPro"/>
</dbReference>
<feature type="transmembrane region" description="Helical" evidence="1">
    <location>
        <begin position="121"/>
        <end position="152"/>
    </location>
</feature>
<evidence type="ECO:0000256" key="1">
    <source>
        <dbReference type="SAM" id="Phobius"/>
    </source>
</evidence>
<dbReference type="Proteomes" id="UP000632498">
    <property type="component" value="Unassembled WGS sequence"/>
</dbReference>
<reference evidence="3" key="1">
    <citation type="journal article" date="2014" name="Int. J. Syst. Evol. Microbiol.">
        <title>Complete genome sequence of Corynebacterium casei LMG S-19264T (=DSM 44701T), isolated from a smear-ripened cheese.</title>
        <authorList>
            <consortium name="US DOE Joint Genome Institute (JGI-PGF)"/>
            <person name="Walter F."/>
            <person name="Albersmeier A."/>
            <person name="Kalinowski J."/>
            <person name="Ruckert C."/>
        </authorList>
    </citation>
    <scope>NUCLEOTIDE SEQUENCE</scope>
    <source>
        <strain evidence="3">CGMCC 1.15254</strain>
    </source>
</reference>
<dbReference type="PANTHER" id="PTHR38034">
    <property type="entry name" value="INNER MEMBRANE PROTEIN YPJD"/>
    <property type="match status" value="1"/>
</dbReference>
<evidence type="ECO:0000313" key="4">
    <source>
        <dbReference type="Proteomes" id="UP000632498"/>
    </source>
</evidence>
<gene>
    <name evidence="3" type="ORF">GCM10011332_18330</name>
</gene>
<keyword evidence="1" id="KW-0472">Membrane</keyword>
<protein>
    <submittedName>
        <fullName evidence="3">Cytochrome c biogenesis protein</fullName>
    </submittedName>
</protein>
<dbReference type="GO" id="GO:0017004">
    <property type="term" value="P:cytochrome complex assembly"/>
    <property type="evidence" value="ECO:0007669"/>
    <property type="project" value="InterPro"/>
</dbReference>
<keyword evidence="1" id="KW-0812">Transmembrane</keyword>
<dbReference type="EMBL" id="BMHV01000011">
    <property type="protein sequence ID" value="GGF64590.1"/>
    <property type="molecule type" value="Genomic_DNA"/>
</dbReference>
<feature type="transmembrane region" description="Helical" evidence="1">
    <location>
        <begin position="240"/>
        <end position="259"/>
    </location>
</feature>
<proteinExistence type="predicted"/>
<feature type="transmembrane region" description="Helical" evidence="1">
    <location>
        <begin position="28"/>
        <end position="46"/>
    </location>
</feature>
<name>A0A917FAF2_9PROT</name>
<reference evidence="3" key="2">
    <citation type="submission" date="2020-09" db="EMBL/GenBank/DDBJ databases">
        <authorList>
            <person name="Sun Q."/>
            <person name="Zhou Y."/>
        </authorList>
    </citation>
    <scope>NUCLEOTIDE SEQUENCE</scope>
    <source>
        <strain evidence="3">CGMCC 1.15254</strain>
    </source>
</reference>
<evidence type="ECO:0000313" key="3">
    <source>
        <dbReference type="EMBL" id="GGF64590.1"/>
    </source>
</evidence>
<dbReference type="Pfam" id="PF01578">
    <property type="entry name" value="Cytochrom_C_asm"/>
    <property type="match status" value="1"/>
</dbReference>
<evidence type="ECO:0000259" key="2">
    <source>
        <dbReference type="Pfam" id="PF01578"/>
    </source>
</evidence>
<dbReference type="AlphaFoldDB" id="A0A917FAF2"/>
<dbReference type="InterPro" id="IPR002541">
    <property type="entry name" value="Cyt_c_assembly"/>
</dbReference>
<feature type="transmembrane region" description="Helical" evidence="1">
    <location>
        <begin position="210"/>
        <end position="228"/>
    </location>
</feature>
<dbReference type="GO" id="GO:0005886">
    <property type="term" value="C:plasma membrane"/>
    <property type="evidence" value="ECO:0007669"/>
    <property type="project" value="TreeGrafter"/>
</dbReference>
<feature type="transmembrane region" description="Helical" evidence="1">
    <location>
        <begin position="58"/>
        <end position="81"/>
    </location>
</feature>
<organism evidence="3 4">
    <name type="scientific">Terasakiella brassicae</name>
    <dbReference type="NCBI Taxonomy" id="1634917"/>
    <lineage>
        <taxon>Bacteria</taxon>
        <taxon>Pseudomonadati</taxon>
        <taxon>Pseudomonadota</taxon>
        <taxon>Alphaproteobacteria</taxon>
        <taxon>Rhodospirillales</taxon>
        <taxon>Terasakiellaceae</taxon>
        <taxon>Terasakiella</taxon>
    </lineage>
</organism>
<keyword evidence="4" id="KW-1185">Reference proteome</keyword>
<comment type="caution">
    <text evidence="3">The sequence shown here is derived from an EMBL/GenBank/DDBJ whole genome shotgun (WGS) entry which is preliminary data.</text>
</comment>